<name>E3GMM2_9FIRM</name>
<organism evidence="1 2">
    <name type="scientific">Eubacterium callanderi</name>
    <dbReference type="NCBI Taxonomy" id="53442"/>
    <lineage>
        <taxon>Bacteria</taxon>
        <taxon>Bacillati</taxon>
        <taxon>Bacillota</taxon>
        <taxon>Clostridia</taxon>
        <taxon>Eubacteriales</taxon>
        <taxon>Eubacteriaceae</taxon>
        <taxon>Eubacterium</taxon>
    </lineage>
</organism>
<dbReference type="HOGENOM" id="CLU_2117347_0_0_9"/>
<reference key="1">
    <citation type="submission" date="2010-09" db="EMBL/GenBank/DDBJ databases">
        <authorList>
            <person name="Roh H."/>
            <person name="Ko H.-J."/>
            <person name="Kim D."/>
            <person name="Choi D.G."/>
            <person name="Park S."/>
            <person name="Kim S."/>
            <person name="Kim K.H."/>
            <person name="Chang I.S."/>
            <person name="Choi I.-G."/>
        </authorList>
    </citation>
    <scope>NUCLEOTIDE SEQUENCE</scope>
    <source>
        <strain>KIST612</strain>
    </source>
</reference>
<reference evidence="1 2" key="2">
    <citation type="journal article" date="2011" name="J. Bacteriol.">
        <title>Complete genome sequence of a carbon monoxide-utilizing acetogen, Eubacterium limosum KIST612.</title>
        <authorList>
            <person name="Roh H."/>
            <person name="Ko H.J."/>
            <person name="Kim D."/>
            <person name="Choi D.G."/>
            <person name="Park S."/>
            <person name="Kim S."/>
            <person name="Chang I.S."/>
            <person name="Choi I.G."/>
        </authorList>
    </citation>
    <scope>NUCLEOTIDE SEQUENCE [LARGE SCALE GENOMIC DNA]</scope>
    <source>
        <strain evidence="1 2">KIST612</strain>
    </source>
</reference>
<proteinExistence type="predicted"/>
<dbReference type="KEGG" id="elm:ELI_2102"/>
<dbReference type="EMBL" id="CP002273">
    <property type="protein sequence ID" value="ADO37085.1"/>
    <property type="molecule type" value="Genomic_DNA"/>
</dbReference>
<evidence type="ECO:0000313" key="2">
    <source>
        <dbReference type="Proteomes" id="UP000006873"/>
    </source>
</evidence>
<accession>E3GMM2</accession>
<keyword evidence="2" id="KW-1185">Reference proteome</keyword>
<dbReference type="AlphaFoldDB" id="E3GMM2"/>
<evidence type="ECO:0000313" key="1">
    <source>
        <dbReference type="EMBL" id="ADO37085.1"/>
    </source>
</evidence>
<sequence>MFRHLRPFSSYFNRKCPGRLPAAACISATWGGAVIIKGAQRKSVLYPRGFPSDLQFGLSDGFINVFVALKLLVGKAAGVENILRDDGVSRRGNLLLGKAVQIVGQAQGIGIAVF</sequence>
<protein>
    <submittedName>
        <fullName evidence="1">Uncharacterized protein</fullName>
    </submittedName>
</protein>
<dbReference type="Proteomes" id="UP000006873">
    <property type="component" value="Chromosome"/>
</dbReference>
<gene>
    <name evidence="1" type="ordered locus">ELI_2102</name>
</gene>